<dbReference type="PROSITE" id="PS00137">
    <property type="entry name" value="SUBTILASE_HIS"/>
    <property type="match status" value="1"/>
</dbReference>
<evidence type="ECO:0000256" key="1">
    <source>
        <dbReference type="ARBA" id="ARBA00011073"/>
    </source>
</evidence>
<dbReference type="GeneID" id="2907380"/>
<evidence type="ECO:0000256" key="4">
    <source>
        <dbReference type="ARBA" id="ARBA00022825"/>
    </source>
</evidence>
<dbReference type="PROSITE" id="PS51892">
    <property type="entry name" value="SUBTILASE"/>
    <property type="match status" value="1"/>
</dbReference>
<keyword evidence="3 5" id="KW-0378">Hydrolase</keyword>
<feature type="signal peptide" evidence="6">
    <location>
        <begin position="1"/>
        <end position="19"/>
    </location>
</feature>
<dbReference type="RefSeq" id="XP_068138060.1">
    <property type="nucleotide sequence ID" value="XM_068281959.1"/>
</dbReference>
<evidence type="ECO:0000256" key="2">
    <source>
        <dbReference type="ARBA" id="ARBA00022670"/>
    </source>
</evidence>
<evidence type="ECO:0000259" key="7">
    <source>
        <dbReference type="Pfam" id="PF00082"/>
    </source>
</evidence>
<dbReference type="Proteomes" id="UP000182444">
    <property type="component" value="Chromosome 1B"/>
</dbReference>
<dbReference type="GO" id="GO:0006508">
    <property type="term" value="P:proteolysis"/>
    <property type="evidence" value="ECO:0007669"/>
    <property type="project" value="UniProtKB-KW"/>
</dbReference>
<dbReference type="PRINTS" id="PR00723">
    <property type="entry name" value="SUBTILISIN"/>
</dbReference>
<evidence type="ECO:0000313" key="8">
    <source>
        <dbReference type="EMBL" id="AOW01138.1"/>
    </source>
</evidence>
<dbReference type="InterPro" id="IPR000209">
    <property type="entry name" value="Peptidase_S8/S53_dom"/>
</dbReference>
<keyword evidence="6" id="KW-0732">Signal</keyword>
<dbReference type="Gene3D" id="3.40.50.200">
    <property type="entry name" value="Peptidase S8/S53 domain"/>
    <property type="match status" value="1"/>
</dbReference>
<dbReference type="InterPro" id="IPR036852">
    <property type="entry name" value="Peptidase_S8/S53_dom_sf"/>
</dbReference>
<dbReference type="PANTHER" id="PTHR43806:SF13">
    <property type="entry name" value="SUBTILASE-TYPE PROTEINASE RRT12"/>
    <property type="match status" value="1"/>
</dbReference>
<feature type="active site" description="Charge relay system" evidence="5">
    <location>
        <position position="131"/>
    </location>
</feature>
<evidence type="ECO:0000313" key="9">
    <source>
        <dbReference type="Proteomes" id="UP000182444"/>
    </source>
</evidence>
<dbReference type="GO" id="GO:0004252">
    <property type="term" value="F:serine-type endopeptidase activity"/>
    <property type="evidence" value="ECO:0007669"/>
    <property type="project" value="UniProtKB-UniRule"/>
</dbReference>
<sequence>MTRMLFLLPVLLLLQLAQARNMILQLKNETHLSDFFTLNPHFLAHFDKYHSFGNFQALAGDIPSSLVYALAKNLMIKDWTFDIDVKIYDVQANAPRHLARTSNLEPISAFGPQDFVHDPSDGSGVDIYILDTGVRHQHIEFENRGKPGRDFTGEGMGDQNGHGTHVAGLAASKTYGIAKKANIIDVKVTGEDGMGALSSVLAGLEWAAAEIHRNGRPAVINMSLGAPKNSVFNAAVEAAIDSGIPVVVAAGNTNTPACLDSPASANGVLTVGAFDDRTDTIASFSNWGQCVDIFAPGVEVISLSNQNNRGTVAQSGSSMSAPLAAGLVAYYLGMGDEPHKAMTRIRDWANMNRLSRRGMMFKPFTPNKILFNLAGEPLW</sequence>
<dbReference type="PANTHER" id="PTHR43806">
    <property type="entry name" value="PEPTIDASE S8"/>
    <property type="match status" value="1"/>
</dbReference>
<dbReference type="InterPro" id="IPR034193">
    <property type="entry name" value="PCSK9_ProteinaseK-like"/>
</dbReference>
<dbReference type="CDD" id="cd04077">
    <property type="entry name" value="Peptidases_S8_PCSK9_ProteinaseK_like"/>
    <property type="match status" value="1"/>
</dbReference>
<dbReference type="PROSITE" id="PS00136">
    <property type="entry name" value="SUBTILASE_ASP"/>
    <property type="match status" value="1"/>
</dbReference>
<gene>
    <name evidence="8" type="ORF">YALI1_B04228g</name>
</gene>
<feature type="chain" id="PRO_5010212324" description="Peptidase S8/S53 domain-containing protein" evidence="6">
    <location>
        <begin position="20"/>
        <end position="379"/>
    </location>
</feature>
<protein>
    <recommendedName>
        <fullName evidence="7">Peptidase S8/S53 domain-containing protein</fullName>
    </recommendedName>
</protein>
<name>A0A1D8N685_YARLL</name>
<keyword evidence="2 5" id="KW-0645">Protease</keyword>
<organism evidence="8 9">
    <name type="scientific">Yarrowia lipolytica</name>
    <name type="common">Candida lipolytica</name>
    <dbReference type="NCBI Taxonomy" id="4952"/>
    <lineage>
        <taxon>Eukaryota</taxon>
        <taxon>Fungi</taxon>
        <taxon>Dikarya</taxon>
        <taxon>Ascomycota</taxon>
        <taxon>Saccharomycotina</taxon>
        <taxon>Dipodascomycetes</taxon>
        <taxon>Dipodascales</taxon>
        <taxon>Dipodascales incertae sedis</taxon>
        <taxon>Yarrowia</taxon>
    </lineage>
</organism>
<reference evidence="8 9" key="1">
    <citation type="journal article" date="2016" name="PLoS ONE">
        <title>Sequence Assembly of Yarrowia lipolytica Strain W29/CLIB89 Shows Transposable Element Diversity.</title>
        <authorList>
            <person name="Magnan C."/>
            <person name="Yu J."/>
            <person name="Chang I."/>
            <person name="Jahn E."/>
            <person name="Kanomata Y."/>
            <person name="Wu J."/>
            <person name="Zeller M."/>
            <person name="Oakes M."/>
            <person name="Baldi P."/>
            <person name="Sandmeyer S."/>
        </authorList>
    </citation>
    <scope>NUCLEOTIDE SEQUENCE [LARGE SCALE GENOMIC DNA]</scope>
    <source>
        <strain evidence="9">CLIB89(W29)</strain>
    </source>
</reference>
<proteinExistence type="inferred from homology"/>
<evidence type="ECO:0000256" key="3">
    <source>
        <dbReference type="ARBA" id="ARBA00022801"/>
    </source>
</evidence>
<dbReference type="InterPro" id="IPR050131">
    <property type="entry name" value="Peptidase_S8_subtilisin-like"/>
</dbReference>
<feature type="domain" description="Peptidase S8/S53" evidence="7">
    <location>
        <begin position="122"/>
        <end position="332"/>
    </location>
</feature>
<accession>A0A1D8N685</accession>
<dbReference type="EMBL" id="CP017554">
    <property type="protein sequence ID" value="AOW01138.1"/>
    <property type="molecule type" value="Genomic_DNA"/>
</dbReference>
<dbReference type="VEuPathDB" id="FungiDB:YALI1_B04228g"/>
<dbReference type="Pfam" id="PF00082">
    <property type="entry name" value="Peptidase_S8"/>
    <property type="match status" value="1"/>
</dbReference>
<dbReference type="FunFam" id="3.40.50.200:FF:000007">
    <property type="entry name" value="Subtilisin-like serine protease"/>
    <property type="match status" value="1"/>
</dbReference>
<dbReference type="InterPro" id="IPR023827">
    <property type="entry name" value="Peptidase_S8_Asp-AS"/>
</dbReference>
<evidence type="ECO:0000256" key="5">
    <source>
        <dbReference type="PROSITE-ProRule" id="PRU01240"/>
    </source>
</evidence>
<dbReference type="eggNOG" id="KOG1153">
    <property type="taxonomic scope" value="Eukaryota"/>
</dbReference>
<dbReference type="AlphaFoldDB" id="A0A1D8N685"/>
<dbReference type="InterPro" id="IPR015500">
    <property type="entry name" value="Peptidase_S8_subtilisin-rel"/>
</dbReference>
<feature type="active site" description="Charge relay system" evidence="5">
    <location>
        <position position="162"/>
    </location>
</feature>
<feature type="active site" description="Charge relay system" evidence="5">
    <location>
        <position position="318"/>
    </location>
</feature>
<dbReference type="VEuPathDB" id="FungiDB:YALI0_B02794g"/>
<keyword evidence="4 5" id="KW-0720">Serine protease</keyword>
<dbReference type="SUPFAM" id="SSF52743">
    <property type="entry name" value="Subtilisin-like"/>
    <property type="match status" value="1"/>
</dbReference>
<comment type="similarity">
    <text evidence="1 5">Belongs to the peptidase S8 family.</text>
</comment>
<dbReference type="OMA" id="YVYEERA"/>
<dbReference type="InterPro" id="IPR022398">
    <property type="entry name" value="Peptidase_S8_His-AS"/>
</dbReference>
<evidence type="ECO:0000256" key="6">
    <source>
        <dbReference type="SAM" id="SignalP"/>
    </source>
</evidence>